<proteinExistence type="inferred from homology"/>
<dbReference type="PRINTS" id="PR00811">
    <property type="entry name" value="BCTERIALGSPD"/>
</dbReference>
<dbReference type="RefSeq" id="WP_377247297.1">
    <property type="nucleotide sequence ID" value="NZ_JBHLXP010000005.1"/>
</dbReference>
<comment type="similarity">
    <text evidence="3">Belongs to the bacterial secretin family.</text>
</comment>
<name>A0ABV6BGX4_9GAMM</name>
<dbReference type="InterPro" id="IPR038591">
    <property type="entry name" value="NolW-like_sf"/>
</dbReference>
<dbReference type="Gene3D" id="3.30.1370.120">
    <property type="match status" value="2"/>
</dbReference>
<comment type="subcellular location">
    <subcellularLocation>
        <location evidence="1">Membrane</location>
    </subcellularLocation>
</comment>
<gene>
    <name evidence="6" type="ORF">ACFFJP_17595</name>
</gene>
<feature type="compositionally biased region" description="Low complexity" evidence="4">
    <location>
        <begin position="384"/>
        <end position="402"/>
    </location>
</feature>
<evidence type="ECO:0000313" key="7">
    <source>
        <dbReference type="Proteomes" id="UP001589813"/>
    </source>
</evidence>
<keyword evidence="7" id="KW-1185">Reference proteome</keyword>
<sequence length="698" mass="75442">MNKEIPSRLLPLLVATGLLNACASPERVFDVEAARIANGEAYKSTVSDDVDPQRTSNRAKGFQSLTPLSQGTGARLPADSAAAALSQSDALNFAADNMPLPEFIHSVFGELLKLNYVMAEEISTSELPVTLNLQRSVSSRELYQLSAQILDSKEMSITTQDGIYFIGPKKVEGKGGQTIGIGRRPADVPQVVGPVMQIVPIKYGINISLERTLNDLINARVVPDFEKNVLFITGERSEILRALDLISLLDLPPSRSQHVGILRLTYTNPEQFIGKISKLLKAEGIPVDAGDNGKTNLVLVPLEQIGAVAVFGSDQLYLDRVNYWASQLDQPSEGAEKRYYVFHPRFARAADLGNSISALIGGSAAPAANRQGNQNRDTASAFGNNQQRQQQNNQPQQQNQNNATTGSAVSVRTDAMTMTVDDRSNTIIFYTSGIQYQTLLPMIRRLDVMPKQILLEATIAEVTLTDDLAMGVEFAIKNGKFSTGTKDAFGVSKFGGLGLSYIDGAESLLVQLKQSNSNVNVLSSPSIVVRDGVTATMSVGTDVPVVSATTINPGTETESQSVEYRKTGVELSVTPTINAQGLVVLQINQSISNTEEGSTLAGSPIISARAVTTEVLAQSGQTVMLAGMMSESKNRVNTKVPLLGDLPLLGNLFQGEKDSTRKTELILLITPKVIDQPEQWQQIRLKLDNGLKYLKLHD</sequence>
<dbReference type="PRINTS" id="PR01032">
    <property type="entry name" value="PHAGEIV"/>
</dbReference>
<evidence type="ECO:0000256" key="2">
    <source>
        <dbReference type="ARBA" id="ARBA00023136"/>
    </source>
</evidence>
<dbReference type="EMBL" id="JBHLXP010000005">
    <property type="protein sequence ID" value="MFC0050118.1"/>
    <property type="molecule type" value="Genomic_DNA"/>
</dbReference>
<evidence type="ECO:0000313" key="6">
    <source>
        <dbReference type="EMBL" id="MFC0050118.1"/>
    </source>
</evidence>
<keyword evidence="2" id="KW-0472">Membrane</keyword>
<feature type="region of interest" description="Disordered" evidence="4">
    <location>
        <begin position="366"/>
        <end position="410"/>
    </location>
</feature>
<reference evidence="6 7" key="1">
    <citation type="submission" date="2024-09" db="EMBL/GenBank/DDBJ databases">
        <authorList>
            <person name="Sun Q."/>
            <person name="Mori K."/>
        </authorList>
    </citation>
    <scope>NUCLEOTIDE SEQUENCE [LARGE SCALE GENOMIC DNA]</scope>
    <source>
        <strain evidence="6 7">KCTC 23315</strain>
    </source>
</reference>
<evidence type="ECO:0000256" key="3">
    <source>
        <dbReference type="RuleBase" id="RU004003"/>
    </source>
</evidence>
<feature type="compositionally biased region" description="Polar residues" evidence="4">
    <location>
        <begin position="370"/>
        <end position="383"/>
    </location>
</feature>
<feature type="domain" description="Type II/III secretion system secretin-like" evidence="5">
    <location>
        <begin position="514"/>
        <end position="675"/>
    </location>
</feature>
<protein>
    <recommendedName>
        <fullName evidence="5">Type II/III secretion system secretin-like domain-containing protein</fullName>
    </recommendedName>
</protein>
<dbReference type="PANTHER" id="PTHR30332">
    <property type="entry name" value="PROBABLE GENERAL SECRETION PATHWAY PROTEIN D"/>
    <property type="match status" value="1"/>
</dbReference>
<evidence type="ECO:0000256" key="1">
    <source>
        <dbReference type="ARBA" id="ARBA00004370"/>
    </source>
</evidence>
<dbReference type="InterPro" id="IPR001775">
    <property type="entry name" value="GspD/PilQ"/>
</dbReference>
<accession>A0ABV6BGX4</accession>
<dbReference type="InterPro" id="IPR050810">
    <property type="entry name" value="Bact_Secretion_Sys_Channel"/>
</dbReference>
<dbReference type="PROSITE" id="PS00875">
    <property type="entry name" value="T2SP_D"/>
    <property type="match status" value="1"/>
</dbReference>
<comment type="caution">
    <text evidence="6">The sequence shown here is derived from an EMBL/GenBank/DDBJ whole genome shotgun (WGS) entry which is preliminary data.</text>
</comment>
<dbReference type="InterPro" id="IPR004845">
    <property type="entry name" value="T2SS_GspD_CS"/>
</dbReference>
<dbReference type="Pfam" id="PF00263">
    <property type="entry name" value="Secretin"/>
    <property type="match status" value="1"/>
</dbReference>
<dbReference type="InterPro" id="IPR004846">
    <property type="entry name" value="T2SS/T3SS_dom"/>
</dbReference>
<organism evidence="6 7">
    <name type="scientific">Rheinheimera tilapiae</name>
    <dbReference type="NCBI Taxonomy" id="875043"/>
    <lineage>
        <taxon>Bacteria</taxon>
        <taxon>Pseudomonadati</taxon>
        <taxon>Pseudomonadota</taxon>
        <taxon>Gammaproteobacteria</taxon>
        <taxon>Chromatiales</taxon>
        <taxon>Chromatiaceae</taxon>
        <taxon>Rheinheimera</taxon>
    </lineage>
</organism>
<dbReference type="PANTHER" id="PTHR30332:SF25">
    <property type="entry name" value="SECRETIN XPSD"/>
    <property type="match status" value="1"/>
</dbReference>
<dbReference type="Proteomes" id="UP001589813">
    <property type="component" value="Unassembled WGS sequence"/>
</dbReference>
<evidence type="ECO:0000256" key="4">
    <source>
        <dbReference type="SAM" id="MobiDB-lite"/>
    </source>
</evidence>
<evidence type="ECO:0000259" key="5">
    <source>
        <dbReference type="Pfam" id="PF00263"/>
    </source>
</evidence>